<dbReference type="CTD" id="20199384"/>
<dbReference type="EMBL" id="KB096742">
    <property type="protein sequence ID" value="ESO02672.1"/>
    <property type="molecule type" value="Genomic_DNA"/>
</dbReference>
<dbReference type="OrthoDB" id="75343at2759"/>
<dbReference type="RefSeq" id="XP_009020080.1">
    <property type="nucleotide sequence ID" value="XM_009021832.1"/>
</dbReference>
<dbReference type="GeneID" id="20199384"/>
<sequence length="195" mass="22255">MTSRISTSRIVGLSWQQIVEENSENEEQKDEKLSSCNPNLETRIPFGNVSNKLPSKSRRAVFGNKIMKSLNQGVNSSFGAMQERVLRRATRSDRLMMKRNEVKMYSPFEIDSPSIRAPPLRPKMGIVEKQHARYLWSSPESIKAGIYSMTNDMQALANLSDDWSTPASNQRARRSNVRTTTRGYKSPRSKKPLFI</sequence>
<dbReference type="KEGG" id="hro:HELRODRAFT_161963"/>
<feature type="region of interest" description="Disordered" evidence="1">
    <location>
        <begin position="161"/>
        <end position="195"/>
    </location>
</feature>
<feature type="compositionally biased region" description="Basic residues" evidence="1">
    <location>
        <begin position="185"/>
        <end position="195"/>
    </location>
</feature>
<dbReference type="EMBL" id="AMQM01000987">
    <property type="status" value="NOT_ANNOTATED_CDS"/>
    <property type="molecule type" value="Genomic_DNA"/>
</dbReference>
<accession>T1ES34</accession>
<dbReference type="HOGENOM" id="CLU_1397740_0_0_1"/>
<reference evidence="3" key="3">
    <citation type="submission" date="2015-06" db="UniProtKB">
        <authorList>
            <consortium name="EnsemblMetazoa"/>
        </authorList>
    </citation>
    <scope>IDENTIFICATION</scope>
</reference>
<evidence type="ECO:0000313" key="2">
    <source>
        <dbReference type="EMBL" id="ESO02672.1"/>
    </source>
</evidence>
<evidence type="ECO:0000256" key="1">
    <source>
        <dbReference type="SAM" id="MobiDB-lite"/>
    </source>
</evidence>
<dbReference type="EnsemblMetazoa" id="HelroT161963">
    <property type="protein sequence ID" value="HelroP161963"/>
    <property type="gene ID" value="HelroG161963"/>
</dbReference>
<reference evidence="2 4" key="2">
    <citation type="journal article" date="2013" name="Nature">
        <title>Insights into bilaterian evolution from three spiralian genomes.</title>
        <authorList>
            <person name="Simakov O."/>
            <person name="Marletaz F."/>
            <person name="Cho S.J."/>
            <person name="Edsinger-Gonzales E."/>
            <person name="Havlak P."/>
            <person name="Hellsten U."/>
            <person name="Kuo D.H."/>
            <person name="Larsson T."/>
            <person name="Lv J."/>
            <person name="Arendt D."/>
            <person name="Savage R."/>
            <person name="Osoegawa K."/>
            <person name="de Jong P."/>
            <person name="Grimwood J."/>
            <person name="Chapman J.A."/>
            <person name="Shapiro H."/>
            <person name="Aerts A."/>
            <person name="Otillar R.P."/>
            <person name="Terry A.Y."/>
            <person name="Boore J.L."/>
            <person name="Grigoriev I.V."/>
            <person name="Lindberg D.R."/>
            <person name="Seaver E.C."/>
            <person name="Weisblat D.A."/>
            <person name="Putnam N.H."/>
            <person name="Rokhsar D.S."/>
        </authorList>
    </citation>
    <scope>NUCLEOTIDE SEQUENCE</scope>
</reference>
<proteinExistence type="predicted"/>
<gene>
    <name evidence="3" type="primary">20199384</name>
    <name evidence="2" type="ORF">HELRODRAFT_161963</name>
</gene>
<reference evidence="4" key="1">
    <citation type="submission" date="2012-12" db="EMBL/GenBank/DDBJ databases">
        <authorList>
            <person name="Hellsten U."/>
            <person name="Grimwood J."/>
            <person name="Chapman J.A."/>
            <person name="Shapiro H."/>
            <person name="Aerts A."/>
            <person name="Otillar R.P."/>
            <person name="Terry A.Y."/>
            <person name="Boore J.L."/>
            <person name="Simakov O."/>
            <person name="Marletaz F."/>
            <person name="Cho S.-J."/>
            <person name="Edsinger-Gonzales E."/>
            <person name="Havlak P."/>
            <person name="Kuo D.-H."/>
            <person name="Larsson T."/>
            <person name="Lv J."/>
            <person name="Arendt D."/>
            <person name="Savage R."/>
            <person name="Osoegawa K."/>
            <person name="de Jong P."/>
            <person name="Lindberg D.R."/>
            <person name="Seaver E.C."/>
            <person name="Weisblat D.A."/>
            <person name="Putnam N.H."/>
            <person name="Grigoriev I.V."/>
            <person name="Rokhsar D.S."/>
        </authorList>
    </citation>
    <scope>NUCLEOTIDE SEQUENCE</scope>
</reference>
<organism evidence="3 4">
    <name type="scientific">Helobdella robusta</name>
    <name type="common">Californian leech</name>
    <dbReference type="NCBI Taxonomy" id="6412"/>
    <lineage>
        <taxon>Eukaryota</taxon>
        <taxon>Metazoa</taxon>
        <taxon>Spiralia</taxon>
        <taxon>Lophotrochozoa</taxon>
        <taxon>Annelida</taxon>
        <taxon>Clitellata</taxon>
        <taxon>Hirudinea</taxon>
        <taxon>Rhynchobdellida</taxon>
        <taxon>Glossiphoniidae</taxon>
        <taxon>Helobdella</taxon>
    </lineage>
</organism>
<feature type="compositionally biased region" description="Polar residues" evidence="1">
    <location>
        <begin position="161"/>
        <end position="170"/>
    </location>
</feature>
<name>T1ES34_HELRO</name>
<dbReference type="AlphaFoldDB" id="T1ES34"/>
<evidence type="ECO:0000313" key="3">
    <source>
        <dbReference type="EnsemblMetazoa" id="HelroP161963"/>
    </source>
</evidence>
<dbReference type="Proteomes" id="UP000015101">
    <property type="component" value="Unassembled WGS sequence"/>
</dbReference>
<evidence type="ECO:0000313" key="4">
    <source>
        <dbReference type="Proteomes" id="UP000015101"/>
    </source>
</evidence>
<protein>
    <submittedName>
        <fullName evidence="2 3">Uncharacterized protein</fullName>
    </submittedName>
</protein>
<dbReference type="InParanoid" id="T1ES34"/>
<keyword evidence="4" id="KW-1185">Reference proteome</keyword>